<dbReference type="PIRSF" id="PIRSF000410">
    <property type="entry name" value="CheR"/>
    <property type="match status" value="1"/>
</dbReference>
<name>A0A429Z0D0_9HYPH</name>
<dbReference type="EC" id="2.1.1.80" evidence="5"/>
<evidence type="ECO:0000313" key="8">
    <source>
        <dbReference type="EMBL" id="RST87157.1"/>
    </source>
</evidence>
<dbReference type="InterPro" id="IPR022642">
    <property type="entry name" value="CheR_C"/>
</dbReference>
<proteinExistence type="predicted"/>
<dbReference type="InterPro" id="IPR000780">
    <property type="entry name" value="CheR_MeTrfase"/>
</dbReference>
<evidence type="ECO:0000256" key="4">
    <source>
        <dbReference type="ARBA" id="ARBA00022691"/>
    </source>
</evidence>
<feature type="binding site" evidence="6">
    <location>
        <position position="92"/>
    </location>
    <ligand>
        <name>S-adenosyl-L-methionine</name>
        <dbReference type="ChEBI" id="CHEBI:59789"/>
    </ligand>
</feature>
<feature type="binding site" evidence="6">
    <location>
        <begin position="222"/>
        <end position="223"/>
    </location>
    <ligand>
        <name>S-adenosyl-L-methionine</name>
        <dbReference type="ChEBI" id="CHEBI:59789"/>
    </ligand>
</feature>
<evidence type="ECO:0000256" key="2">
    <source>
        <dbReference type="ARBA" id="ARBA00022603"/>
    </source>
</evidence>
<dbReference type="AlphaFoldDB" id="A0A429Z0D0"/>
<dbReference type="Gene3D" id="1.10.155.10">
    <property type="entry name" value="Chemotaxis receptor methyltransferase CheR, N-terminal domain"/>
    <property type="match status" value="1"/>
</dbReference>
<comment type="function">
    <text evidence="5">Methylation of the membrane-bound methyl-accepting chemotaxis proteins (MCP) to form gamma-glutamyl methyl ester residues in MCP.</text>
</comment>
<dbReference type="CDD" id="cd02440">
    <property type="entry name" value="AdoMet_MTases"/>
    <property type="match status" value="1"/>
</dbReference>
<dbReference type="GO" id="GO:0032259">
    <property type="term" value="P:methylation"/>
    <property type="evidence" value="ECO:0007669"/>
    <property type="project" value="UniProtKB-KW"/>
</dbReference>
<dbReference type="Gene3D" id="3.40.50.150">
    <property type="entry name" value="Vaccinia Virus protein VP39"/>
    <property type="match status" value="1"/>
</dbReference>
<protein>
    <recommendedName>
        <fullName evidence="5">Chemotaxis protein methyltransferase</fullName>
        <ecNumber evidence="5">2.1.1.80</ecNumber>
    </recommendedName>
</protein>
<dbReference type="GO" id="GO:0008983">
    <property type="term" value="F:protein-glutamate O-methyltransferase activity"/>
    <property type="evidence" value="ECO:0007669"/>
    <property type="project" value="UniProtKB-EC"/>
</dbReference>
<reference evidence="8 9" key="1">
    <citation type="submission" date="2018-12" db="EMBL/GenBank/DDBJ databases">
        <title>Mesorhizobium carbonis sp. nov., isolated from coal mine water.</title>
        <authorList>
            <person name="Xin W."/>
            <person name="Xu Z."/>
            <person name="Xiang F."/>
            <person name="Zhang J."/>
            <person name="Xi L."/>
            <person name="Liu J."/>
        </authorList>
    </citation>
    <scope>NUCLEOTIDE SEQUENCE [LARGE SCALE GENOMIC DNA]</scope>
    <source>
        <strain evidence="8 9">B2.3</strain>
    </source>
</reference>
<dbReference type="PRINTS" id="PR00996">
    <property type="entry name" value="CHERMTFRASE"/>
</dbReference>
<dbReference type="Pfam" id="PF01739">
    <property type="entry name" value="CheR"/>
    <property type="match status" value="1"/>
</dbReference>
<feature type="binding site" evidence="6">
    <location>
        <position position="98"/>
    </location>
    <ligand>
        <name>S-adenosyl-L-methionine</name>
        <dbReference type="ChEBI" id="CHEBI:59789"/>
    </ligand>
</feature>
<keyword evidence="3 5" id="KW-0808">Transferase</keyword>
<dbReference type="PROSITE" id="PS50123">
    <property type="entry name" value="CHER"/>
    <property type="match status" value="1"/>
</dbReference>
<evidence type="ECO:0000256" key="1">
    <source>
        <dbReference type="ARBA" id="ARBA00001541"/>
    </source>
</evidence>
<keyword evidence="9" id="KW-1185">Reference proteome</keyword>
<feature type="binding site" evidence="6">
    <location>
        <position position="162"/>
    </location>
    <ligand>
        <name>S-adenosyl-L-methionine</name>
        <dbReference type="ChEBI" id="CHEBI:59789"/>
    </ligand>
</feature>
<evidence type="ECO:0000313" key="9">
    <source>
        <dbReference type="Proteomes" id="UP000278398"/>
    </source>
</evidence>
<dbReference type="PANTHER" id="PTHR24422:SF19">
    <property type="entry name" value="CHEMOTAXIS PROTEIN METHYLTRANSFERASE"/>
    <property type="match status" value="1"/>
</dbReference>
<dbReference type="EMBL" id="RWKW01000025">
    <property type="protein sequence ID" value="RST87157.1"/>
    <property type="molecule type" value="Genomic_DNA"/>
</dbReference>
<feature type="domain" description="CheR-type methyltransferase" evidence="7">
    <location>
        <begin position="15"/>
        <end position="296"/>
    </location>
</feature>
<dbReference type="SUPFAM" id="SSF53335">
    <property type="entry name" value="S-adenosyl-L-methionine-dependent methyltransferases"/>
    <property type="match status" value="1"/>
</dbReference>
<feature type="binding site" evidence="6">
    <location>
        <position position="94"/>
    </location>
    <ligand>
        <name>S-adenosyl-L-methionine</name>
        <dbReference type="ChEBI" id="CHEBI:59789"/>
    </ligand>
</feature>
<sequence length="299" mass="33538">MPELKSSAASLSGGIVPGEYLLTAEDFRQIAEILHDHAGIQLSETKAALVYARLAKRLRALGLENFRDYCAHVVGSEGLDERQRMVAALTTNVTKFFREAHHFEHLKRTVMPPLLEAARRGAPVRIWSAGCSNGQEAYSAALVILSMMPDVGRHDVKILASDIDPNMIAEGKAAVYPDHALTDVPAELKKRWLHRAPGGFGDQQLWRVADEARNMVSFRELNLFAKWPMQRQFDVIFCRNVVIYFDKVKQAALWTRFSEALKPDGWLYIGHSERVSGPSADNFVSDGITTWRHSRGNAR</sequence>
<dbReference type="Pfam" id="PF03705">
    <property type="entry name" value="CheR_N"/>
    <property type="match status" value="1"/>
</dbReference>
<evidence type="ECO:0000259" key="7">
    <source>
        <dbReference type="PROSITE" id="PS50123"/>
    </source>
</evidence>
<dbReference type="SUPFAM" id="SSF47757">
    <property type="entry name" value="Chemotaxis receptor methyltransferase CheR, N-terminal domain"/>
    <property type="match status" value="1"/>
</dbReference>
<organism evidence="8 9">
    <name type="scientific">Aquibium carbonis</name>
    <dbReference type="NCBI Taxonomy" id="2495581"/>
    <lineage>
        <taxon>Bacteria</taxon>
        <taxon>Pseudomonadati</taxon>
        <taxon>Pseudomonadota</taxon>
        <taxon>Alphaproteobacteria</taxon>
        <taxon>Hyphomicrobiales</taxon>
        <taxon>Phyllobacteriaceae</taxon>
        <taxon>Aquibium</taxon>
    </lineage>
</organism>
<feature type="binding site" evidence="6">
    <location>
        <begin position="239"/>
        <end position="240"/>
    </location>
    <ligand>
        <name>S-adenosyl-L-methionine</name>
        <dbReference type="ChEBI" id="CHEBI:59789"/>
    </ligand>
</feature>
<keyword evidence="4 5" id="KW-0949">S-adenosyl-L-methionine</keyword>
<dbReference type="InterPro" id="IPR029063">
    <property type="entry name" value="SAM-dependent_MTases_sf"/>
</dbReference>
<dbReference type="InterPro" id="IPR050903">
    <property type="entry name" value="Bact_Chemotaxis_MeTrfase"/>
</dbReference>
<keyword evidence="2 5" id="KW-0489">Methyltransferase</keyword>
<evidence type="ECO:0000256" key="3">
    <source>
        <dbReference type="ARBA" id="ARBA00022679"/>
    </source>
</evidence>
<gene>
    <name evidence="8" type="ORF">EJC49_06850</name>
</gene>
<dbReference type="PANTHER" id="PTHR24422">
    <property type="entry name" value="CHEMOTAXIS PROTEIN METHYLTRANSFERASE"/>
    <property type="match status" value="1"/>
</dbReference>
<dbReference type="OrthoDB" id="9816309at2"/>
<dbReference type="InterPro" id="IPR036804">
    <property type="entry name" value="CheR_N_sf"/>
</dbReference>
<dbReference type="SMART" id="SM00138">
    <property type="entry name" value="MeTrc"/>
    <property type="match status" value="1"/>
</dbReference>
<evidence type="ECO:0000256" key="6">
    <source>
        <dbReference type="PIRSR" id="PIRSR000410-1"/>
    </source>
</evidence>
<accession>A0A429Z0D0</accession>
<dbReference type="InterPro" id="IPR022641">
    <property type="entry name" value="CheR_N"/>
</dbReference>
<comment type="caution">
    <text evidence="8">The sequence shown here is derived from an EMBL/GenBank/DDBJ whole genome shotgun (WGS) entry which is preliminary data.</text>
</comment>
<comment type="catalytic activity">
    <reaction evidence="1 5">
        <text>L-glutamyl-[protein] + S-adenosyl-L-methionine = [protein]-L-glutamate 5-O-methyl ester + S-adenosyl-L-homocysteine</text>
        <dbReference type="Rhea" id="RHEA:24452"/>
        <dbReference type="Rhea" id="RHEA-COMP:10208"/>
        <dbReference type="Rhea" id="RHEA-COMP:10311"/>
        <dbReference type="ChEBI" id="CHEBI:29973"/>
        <dbReference type="ChEBI" id="CHEBI:57856"/>
        <dbReference type="ChEBI" id="CHEBI:59789"/>
        <dbReference type="ChEBI" id="CHEBI:82795"/>
        <dbReference type="EC" id="2.1.1.80"/>
    </reaction>
</comment>
<evidence type="ECO:0000256" key="5">
    <source>
        <dbReference type="PIRNR" id="PIRNR000410"/>
    </source>
</evidence>
<dbReference type="InterPro" id="IPR026024">
    <property type="entry name" value="Chemotaxis_MeTrfase_CheR"/>
</dbReference>
<dbReference type="Proteomes" id="UP000278398">
    <property type="component" value="Unassembled WGS sequence"/>
</dbReference>
<feature type="binding site" evidence="6">
    <location>
        <position position="136"/>
    </location>
    <ligand>
        <name>S-adenosyl-L-methionine</name>
        <dbReference type="ChEBI" id="CHEBI:59789"/>
    </ligand>
</feature>